<dbReference type="Gene3D" id="2.60.120.920">
    <property type="match status" value="1"/>
</dbReference>
<evidence type="ECO:0000313" key="2">
    <source>
        <dbReference type="Proteomes" id="UP001152795"/>
    </source>
</evidence>
<dbReference type="PANTHER" id="PTHR14499">
    <property type="entry name" value="POTASSIUM CHANNEL TETRAMERIZATION DOMAIN-CONTAINING"/>
    <property type="match status" value="1"/>
</dbReference>
<reference evidence="1" key="1">
    <citation type="submission" date="2020-04" db="EMBL/GenBank/DDBJ databases">
        <authorList>
            <person name="Alioto T."/>
            <person name="Alioto T."/>
            <person name="Gomez Garrido J."/>
        </authorList>
    </citation>
    <scope>NUCLEOTIDE SEQUENCE</scope>
    <source>
        <strain evidence="1">A484AB</strain>
    </source>
</reference>
<keyword evidence="2" id="KW-1185">Reference proteome</keyword>
<dbReference type="Pfam" id="PF02214">
    <property type="entry name" value="BTB_2"/>
    <property type="match status" value="1"/>
</dbReference>
<dbReference type="CDD" id="cd18316">
    <property type="entry name" value="BTB_POZ_KCTD-like"/>
    <property type="match status" value="1"/>
</dbReference>
<dbReference type="InterPro" id="IPR013320">
    <property type="entry name" value="ConA-like_dom_sf"/>
</dbReference>
<accession>A0A7D9IIW2</accession>
<gene>
    <name evidence="1" type="ORF">PACLA_8A005745</name>
</gene>
<dbReference type="GO" id="GO:0051260">
    <property type="term" value="P:protein homooligomerization"/>
    <property type="evidence" value="ECO:0007669"/>
    <property type="project" value="InterPro"/>
</dbReference>
<dbReference type="PANTHER" id="PTHR14499:SF136">
    <property type="entry name" value="GH08630P"/>
    <property type="match status" value="1"/>
</dbReference>
<dbReference type="InterPro" id="IPR003131">
    <property type="entry name" value="T1-type_BTB"/>
</dbReference>
<sequence length="332" mass="37407">MSSNDLLSKFDDLVKRFREEFGEIVEAERAKMKAEIEAYNAEKQRMKAADVSDDDIIRLNIGGQKLTTARSTLCQVEGSLLATMFSGRWEDSLKRDEDGAVFFDFNPLYFGFILDYLRAKKIATPESPAPLPKVPDDQMKHFTNLLEYLGLADEIVPTEIAPDVKQSEKFNLCSPEITLQEEKKVAVHDSNAGHRHVLGENIYQRGIVHFKLKLESFQNNHWVMVGIVRADVVPQLQSRSSYGWPGSIGWALGYGGQVYKDGSSSINDSLRKLSKQGDTVELVLDCDAGKLSLHLPTGHQFHIEIPKPQTWRLHVNLHGANDKIRIVEVTQT</sequence>
<comment type="caution">
    <text evidence="1">The sequence shown here is derived from an EMBL/GenBank/DDBJ whole genome shotgun (WGS) entry which is preliminary data.</text>
</comment>
<dbReference type="InterPro" id="IPR011333">
    <property type="entry name" value="SKP1/BTB/POZ_sf"/>
</dbReference>
<protein>
    <submittedName>
        <fullName evidence="1">Chaperone dnaK2</fullName>
    </submittedName>
</protein>
<organism evidence="1 2">
    <name type="scientific">Paramuricea clavata</name>
    <name type="common">Red gorgonian</name>
    <name type="synonym">Violescent sea-whip</name>
    <dbReference type="NCBI Taxonomy" id="317549"/>
    <lineage>
        <taxon>Eukaryota</taxon>
        <taxon>Metazoa</taxon>
        <taxon>Cnidaria</taxon>
        <taxon>Anthozoa</taxon>
        <taxon>Octocorallia</taxon>
        <taxon>Malacalcyonacea</taxon>
        <taxon>Plexauridae</taxon>
        <taxon>Paramuricea</taxon>
    </lineage>
</organism>
<name>A0A7D9IIW2_PARCT</name>
<dbReference type="EMBL" id="CACRXK020006854">
    <property type="protein sequence ID" value="CAB4010635.1"/>
    <property type="molecule type" value="Genomic_DNA"/>
</dbReference>
<dbReference type="Gene3D" id="3.30.710.10">
    <property type="entry name" value="Potassium Channel Kv1.1, Chain A"/>
    <property type="match status" value="1"/>
</dbReference>
<proteinExistence type="predicted"/>
<dbReference type="SUPFAM" id="SSF54695">
    <property type="entry name" value="POZ domain"/>
    <property type="match status" value="1"/>
</dbReference>
<evidence type="ECO:0000313" key="1">
    <source>
        <dbReference type="EMBL" id="CAB4010635.1"/>
    </source>
</evidence>
<dbReference type="OrthoDB" id="9975311at2759"/>
<dbReference type="AlphaFoldDB" id="A0A7D9IIW2"/>
<dbReference type="Proteomes" id="UP001152795">
    <property type="component" value="Unassembled WGS sequence"/>
</dbReference>
<dbReference type="SUPFAM" id="SSF49899">
    <property type="entry name" value="Concanavalin A-like lectins/glucanases"/>
    <property type="match status" value="1"/>
</dbReference>
<dbReference type="InterPro" id="IPR043136">
    <property type="entry name" value="B30.2/SPRY_sf"/>
</dbReference>